<comment type="caution">
    <text evidence="4">The sequence shown here is derived from an EMBL/GenBank/DDBJ whole genome shotgun (WGS) entry which is preliminary data.</text>
</comment>
<dbReference type="Proteomes" id="UP000176571">
    <property type="component" value="Unassembled WGS sequence"/>
</dbReference>
<dbReference type="InterPro" id="IPR036424">
    <property type="entry name" value="UPP_synth-like_sf"/>
</dbReference>
<dbReference type="EC" id="2.5.1.-" evidence="3"/>
<sequence length="234" mass="27090">MSNKEKQLNHIAIIPDGNRRWAKSKGLLAWQGHMKAGEKMVEVLKHAFTLGIPYVTIWGGSYDNLTKRDKGEIDKLEEVYRILAEQLINDPQVKEKQVRVRVLGEWPKLLKEETISVLRKAEEITKDYKERGLTLLVGYNGDREMIDAINTLLKGGVKEVTDESLKSSLWTRDLPPVDLTIRTGGEPHLSAGFMMWDVRYSQLYFTEKYWPDFGKQDLEEAVNYYNSKERRMGK</sequence>
<protein>
    <recommendedName>
        <fullName evidence="3">Isoprenyl transferase</fullName>
        <ecNumber evidence="3">2.5.1.-</ecNumber>
    </recommendedName>
</protein>
<dbReference type="AlphaFoldDB" id="A0A1G1ZBW0"/>
<feature type="binding site" evidence="3">
    <location>
        <position position="16"/>
    </location>
    <ligand>
        <name>Mg(2+)</name>
        <dbReference type="ChEBI" id="CHEBI:18420"/>
    </ligand>
</feature>
<dbReference type="NCBIfam" id="TIGR00055">
    <property type="entry name" value="uppS"/>
    <property type="match status" value="1"/>
</dbReference>
<keyword evidence="3" id="KW-0460">Magnesium</keyword>
<comment type="cofactor">
    <cofactor evidence="3">
        <name>Mg(2+)</name>
        <dbReference type="ChEBI" id="CHEBI:18420"/>
    </cofactor>
    <text evidence="3">Binds 2 magnesium ions per subunit.</text>
</comment>
<feature type="binding site" evidence="3">
    <location>
        <begin position="17"/>
        <end position="20"/>
    </location>
    <ligand>
        <name>substrate</name>
    </ligand>
</feature>
<dbReference type="InterPro" id="IPR001441">
    <property type="entry name" value="UPP_synth-like"/>
</dbReference>
<proteinExistence type="inferred from homology"/>
<dbReference type="SUPFAM" id="SSF64005">
    <property type="entry name" value="Undecaprenyl diphosphate synthase"/>
    <property type="match status" value="1"/>
</dbReference>
<evidence type="ECO:0000313" key="4">
    <source>
        <dbReference type="EMBL" id="OGY61350.1"/>
    </source>
</evidence>
<feature type="binding site" evidence="3">
    <location>
        <position position="33"/>
    </location>
    <ligand>
        <name>substrate</name>
    </ligand>
</feature>
<feature type="binding site" evidence="3">
    <location>
        <position position="21"/>
    </location>
    <ligand>
        <name>substrate</name>
    </ligand>
</feature>
<gene>
    <name evidence="4" type="ORF">A3F99_02485</name>
</gene>
<dbReference type="PANTHER" id="PTHR10291:SF43">
    <property type="entry name" value="DEHYDRODOLICHYL DIPHOSPHATE SYNTHASE COMPLEX SUBUNIT DHDDS"/>
    <property type="match status" value="1"/>
</dbReference>
<comment type="similarity">
    <text evidence="2">Belongs to the UPP synthase family. Z-FPP synthase subfamily.</text>
</comment>
<evidence type="ECO:0000313" key="5">
    <source>
        <dbReference type="Proteomes" id="UP000176571"/>
    </source>
</evidence>
<keyword evidence="1 3" id="KW-0808">Transferase</keyword>
<feature type="binding site" evidence="3">
    <location>
        <position position="182"/>
    </location>
    <ligand>
        <name>substrate</name>
    </ligand>
</feature>
<dbReference type="STRING" id="1797693.A3F99_02485"/>
<comment type="caution">
    <text evidence="3">Lacks conserved residue(s) required for the propagation of feature annotation.</text>
</comment>
<evidence type="ECO:0000256" key="3">
    <source>
        <dbReference type="HAMAP-Rule" id="MF_01139"/>
    </source>
</evidence>
<dbReference type="CDD" id="cd00475">
    <property type="entry name" value="Cis_IPPS"/>
    <property type="match status" value="1"/>
</dbReference>
<comment type="subunit">
    <text evidence="3">Homodimer.</text>
</comment>
<evidence type="ECO:0000256" key="1">
    <source>
        <dbReference type="ARBA" id="ARBA00022679"/>
    </source>
</evidence>
<feature type="binding site" evidence="3">
    <location>
        <begin position="61"/>
        <end position="63"/>
    </location>
    <ligand>
        <name>substrate</name>
    </ligand>
</feature>
<comment type="function">
    <text evidence="3">Catalyzes the condensation of isopentenyl diphosphate (IPP) with allylic pyrophosphates generating different type of terpenoids.</text>
</comment>
<organism evidence="4 5">
    <name type="scientific">Candidatus Colwellbacteria bacterium RIFCSPLOWO2_12_FULL_43_11</name>
    <dbReference type="NCBI Taxonomy" id="1797693"/>
    <lineage>
        <taxon>Bacteria</taxon>
        <taxon>Candidatus Colwelliibacteriota</taxon>
    </lineage>
</organism>
<dbReference type="GO" id="GO:0000287">
    <property type="term" value="F:magnesium ion binding"/>
    <property type="evidence" value="ECO:0007669"/>
    <property type="project" value="UniProtKB-UniRule"/>
</dbReference>
<evidence type="ECO:0000256" key="2">
    <source>
        <dbReference type="ARBA" id="ARBA00038453"/>
    </source>
</evidence>
<reference evidence="4 5" key="1">
    <citation type="journal article" date="2016" name="Nat. Commun.">
        <title>Thousands of microbial genomes shed light on interconnected biogeochemical processes in an aquifer system.</title>
        <authorList>
            <person name="Anantharaman K."/>
            <person name="Brown C.T."/>
            <person name="Hug L.A."/>
            <person name="Sharon I."/>
            <person name="Castelle C.J."/>
            <person name="Probst A.J."/>
            <person name="Thomas B.C."/>
            <person name="Singh A."/>
            <person name="Wilkins M.J."/>
            <person name="Karaoz U."/>
            <person name="Brodie E.L."/>
            <person name="Williams K.H."/>
            <person name="Hubbard S.S."/>
            <person name="Banfield J.F."/>
        </authorList>
    </citation>
    <scope>NUCLEOTIDE SEQUENCE [LARGE SCALE GENOMIC DNA]</scope>
</reference>
<keyword evidence="3" id="KW-0479">Metal-binding</keyword>
<dbReference type="GO" id="GO:0045547">
    <property type="term" value="F:ditrans,polycis-polyprenyl diphosphate synthase [(2E,6E)-farnesyl diphosphate specific] activity"/>
    <property type="evidence" value="ECO:0007669"/>
    <property type="project" value="TreeGrafter"/>
</dbReference>
<dbReference type="GO" id="GO:0016094">
    <property type="term" value="P:polyprenol biosynthetic process"/>
    <property type="evidence" value="ECO:0007669"/>
    <property type="project" value="TreeGrafter"/>
</dbReference>
<feature type="active site" evidence="3">
    <location>
        <position position="16"/>
    </location>
</feature>
<feature type="binding site" evidence="3">
    <location>
        <position position="68"/>
    </location>
    <ligand>
        <name>substrate</name>
    </ligand>
</feature>
<accession>A0A1G1ZBW0</accession>
<dbReference type="HAMAP" id="MF_01139">
    <property type="entry name" value="ISPT"/>
    <property type="match status" value="1"/>
</dbReference>
<dbReference type="Gene3D" id="3.40.1180.10">
    <property type="entry name" value="Decaprenyl diphosphate synthase-like"/>
    <property type="match status" value="1"/>
</dbReference>
<dbReference type="Pfam" id="PF01255">
    <property type="entry name" value="Prenyltransf"/>
    <property type="match status" value="1"/>
</dbReference>
<dbReference type="PANTHER" id="PTHR10291">
    <property type="entry name" value="DEHYDRODOLICHYL DIPHOSPHATE SYNTHASE FAMILY MEMBER"/>
    <property type="match status" value="1"/>
</dbReference>
<dbReference type="EMBL" id="MHJB01000010">
    <property type="protein sequence ID" value="OGY61350.1"/>
    <property type="molecule type" value="Genomic_DNA"/>
</dbReference>
<name>A0A1G1ZBW0_9BACT</name>
<feature type="active site" description="Proton acceptor" evidence="3">
    <location>
        <position position="64"/>
    </location>
</feature>